<protein>
    <submittedName>
        <fullName evidence="1">Squalene synthase HpnC</fullName>
        <ecNumber evidence="1">2.5.1.21</ecNumber>
    </submittedName>
</protein>
<name>A0ABT9JT26_9PROT</name>
<dbReference type="Pfam" id="PF00494">
    <property type="entry name" value="SQS_PSY"/>
    <property type="match status" value="1"/>
</dbReference>
<dbReference type="InterPro" id="IPR002060">
    <property type="entry name" value="Squ/phyt_synthse"/>
</dbReference>
<dbReference type="Gene3D" id="1.10.600.10">
    <property type="entry name" value="Farnesyl Diphosphate Synthase"/>
    <property type="match status" value="1"/>
</dbReference>
<accession>A0ABT9JT26</accession>
<keyword evidence="2" id="KW-1185">Reference proteome</keyword>
<evidence type="ECO:0000313" key="1">
    <source>
        <dbReference type="EMBL" id="MDP8567737.1"/>
    </source>
</evidence>
<reference evidence="2" key="1">
    <citation type="journal article" date="2019" name="Int. J. Syst. Evol. Microbiol.">
        <title>The Global Catalogue of Microorganisms (GCM) 10K type strain sequencing project: providing services to taxonomists for standard genome sequencing and annotation.</title>
        <authorList>
            <consortium name="The Broad Institute Genomics Platform"/>
            <consortium name="The Broad Institute Genome Sequencing Center for Infectious Disease"/>
            <person name="Wu L."/>
            <person name="Ma J."/>
        </authorList>
    </citation>
    <scope>NUCLEOTIDE SEQUENCE [LARGE SCALE GENOMIC DNA]</scope>
    <source>
        <strain evidence="2">VKM B-3159</strain>
    </source>
</reference>
<dbReference type="SFLD" id="SFLDS00005">
    <property type="entry name" value="Isoprenoid_Synthase_Type_I"/>
    <property type="match status" value="1"/>
</dbReference>
<dbReference type="SFLD" id="SFLDG01018">
    <property type="entry name" value="Squalene/Phytoene_Synthase_Lik"/>
    <property type="match status" value="1"/>
</dbReference>
<dbReference type="SFLD" id="SFLDG01212">
    <property type="entry name" value="Phytoene_synthase_like"/>
    <property type="match status" value="1"/>
</dbReference>
<proteinExistence type="predicted"/>
<dbReference type="InterPro" id="IPR033904">
    <property type="entry name" value="Trans_IPPS_HH"/>
</dbReference>
<dbReference type="InterPro" id="IPR044843">
    <property type="entry name" value="Trans_IPPS_bact-type"/>
</dbReference>
<evidence type="ECO:0000313" key="2">
    <source>
        <dbReference type="Proteomes" id="UP001225906"/>
    </source>
</evidence>
<dbReference type="RefSeq" id="WP_306389449.1">
    <property type="nucleotide sequence ID" value="NZ_JAVCAP010000014.1"/>
</dbReference>
<keyword evidence="1" id="KW-0808">Transferase</keyword>
<organism evidence="1 2">
    <name type="scientific">Methylophilus aquaticus</name>
    <dbReference type="NCBI Taxonomy" id="1971610"/>
    <lineage>
        <taxon>Bacteria</taxon>
        <taxon>Pseudomonadati</taxon>
        <taxon>Pseudomonadota</taxon>
        <taxon>Betaproteobacteria</taxon>
        <taxon>Nitrosomonadales</taxon>
        <taxon>Methylophilaceae</taxon>
        <taxon>Methylophilus</taxon>
    </lineage>
</organism>
<dbReference type="InterPro" id="IPR017827">
    <property type="entry name" value="HSQ_synthase_HpnC"/>
</dbReference>
<gene>
    <name evidence="1" type="primary">hpnC</name>
    <name evidence="1" type="ORF">Q9291_07730</name>
</gene>
<dbReference type="Proteomes" id="UP001225906">
    <property type="component" value="Unassembled WGS sequence"/>
</dbReference>
<dbReference type="PANTHER" id="PTHR31480">
    <property type="entry name" value="BIFUNCTIONAL LYCOPENE CYCLASE/PHYTOENE SYNTHASE"/>
    <property type="match status" value="1"/>
</dbReference>
<dbReference type="EMBL" id="JAVCAP010000014">
    <property type="protein sequence ID" value="MDP8567737.1"/>
    <property type="molecule type" value="Genomic_DNA"/>
</dbReference>
<sequence>MFVFSRPAEATRQSLALARKHYENFPVASLLLPKRLRHAVAVIYRIAREADDIADEGHASQQERLQALQRYEDELRLVQAYIQPEQPLFISLQQVVRDHHIEVQPLLDLISAFKQDVVKTRYATFAEVLNYCQRSANPVGRLMLQLYQHDSTQHRKWADQICTALQLINFYQDVAIDLQKHGETGRIYLCADEMQQAGISEQDLRNQRCDTVWQAFFMQNVQRAEQLLLAGKPLGHHLPGRIGLELRMIVAGGERILYKLKRCRGDIYRRRPTLTKLDWPVILLKALCKQ</sequence>
<comment type="caution">
    <text evidence="1">The sequence shown here is derived from an EMBL/GenBank/DDBJ whole genome shotgun (WGS) entry which is preliminary data.</text>
</comment>
<dbReference type="CDD" id="cd00683">
    <property type="entry name" value="Trans_IPPS_HH"/>
    <property type="match status" value="1"/>
</dbReference>
<dbReference type="GO" id="GO:0051996">
    <property type="term" value="F:squalene synthase [NAD(P)H] activity"/>
    <property type="evidence" value="ECO:0007669"/>
    <property type="project" value="UniProtKB-EC"/>
</dbReference>
<dbReference type="InterPro" id="IPR008949">
    <property type="entry name" value="Isoprenoid_synthase_dom_sf"/>
</dbReference>
<dbReference type="SUPFAM" id="SSF48576">
    <property type="entry name" value="Terpenoid synthases"/>
    <property type="match status" value="1"/>
</dbReference>
<dbReference type="EC" id="2.5.1.21" evidence="1"/>
<dbReference type="NCBIfam" id="TIGR03464">
    <property type="entry name" value="HpnC"/>
    <property type="match status" value="1"/>
</dbReference>